<evidence type="ECO:0000259" key="1">
    <source>
        <dbReference type="Pfam" id="PF00561"/>
    </source>
</evidence>
<dbReference type="PRINTS" id="PR00111">
    <property type="entry name" value="ABHYDROLASE"/>
</dbReference>
<feature type="domain" description="AB hydrolase-1" evidence="1">
    <location>
        <begin position="22"/>
        <end position="155"/>
    </location>
</feature>
<dbReference type="Gene3D" id="3.40.50.1820">
    <property type="entry name" value="alpha/beta hydrolase"/>
    <property type="match status" value="1"/>
</dbReference>
<proteinExistence type="predicted"/>
<dbReference type="GO" id="GO:0016787">
    <property type="term" value="F:hydrolase activity"/>
    <property type="evidence" value="ECO:0007669"/>
    <property type="project" value="UniProtKB-KW"/>
</dbReference>
<sequence>MAFTRDRTPLLHVALDEGEGAPVVMLHGIASSSVTFQNVVPLVSPHHRCIAIDLLGFGESPIPPDAEYTIAEHTAAIERTLKTIHLHEPFTLVGHSMGALIAARLALRFPKQVSKLVLVSPPIYVKPEELSNLLDRGVMDFYLRAYKYLRANEAFTLRSAEFVEHLLPIPKAMDINERTWTPFVKSLEHSIESQTTISDLASVTAPIEMVYGSMDQFRSDGVLRIVERMSGVTTHRVLGSDHLIGKRLARVVATAIG</sequence>
<dbReference type="GO" id="GO:0016020">
    <property type="term" value="C:membrane"/>
    <property type="evidence" value="ECO:0007669"/>
    <property type="project" value="TreeGrafter"/>
</dbReference>
<keyword evidence="3" id="KW-1185">Reference proteome</keyword>
<dbReference type="InterPro" id="IPR029058">
    <property type="entry name" value="AB_hydrolase_fold"/>
</dbReference>
<dbReference type="AlphaFoldDB" id="A0A934W159"/>
<dbReference type="Pfam" id="PF00561">
    <property type="entry name" value="Abhydrolase_1"/>
    <property type="match status" value="1"/>
</dbReference>
<dbReference type="EMBL" id="JAEPES010000001">
    <property type="protein sequence ID" value="MBK4346533.1"/>
    <property type="molecule type" value="Genomic_DNA"/>
</dbReference>
<dbReference type="Proteomes" id="UP000636458">
    <property type="component" value="Unassembled WGS sequence"/>
</dbReference>
<accession>A0A934W159</accession>
<evidence type="ECO:0000313" key="3">
    <source>
        <dbReference type="Proteomes" id="UP000636458"/>
    </source>
</evidence>
<organism evidence="2 3">
    <name type="scientific">Lacisediminihabitans changchengi</name>
    <dbReference type="NCBI Taxonomy" id="2787634"/>
    <lineage>
        <taxon>Bacteria</taxon>
        <taxon>Bacillati</taxon>
        <taxon>Actinomycetota</taxon>
        <taxon>Actinomycetes</taxon>
        <taxon>Micrococcales</taxon>
        <taxon>Microbacteriaceae</taxon>
        <taxon>Lacisediminihabitans</taxon>
    </lineage>
</organism>
<gene>
    <name evidence="2" type="ORF">IV501_02695</name>
</gene>
<reference evidence="2" key="1">
    <citation type="submission" date="2021-01" db="EMBL/GenBank/DDBJ databases">
        <title>Lacisediminihabitans sp. nov. strain G11-30, isolated from Antarctic Soil.</title>
        <authorList>
            <person name="Li J."/>
        </authorList>
    </citation>
    <scope>NUCLEOTIDE SEQUENCE</scope>
    <source>
        <strain evidence="2">G11-30</strain>
    </source>
</reference>
<keyword evidence="2" id="KW-0378">Hydrolase</keyword>
<protein>
    <submittedName>
        <fullName evidence="2">Alpha/beta hydrolase</fullName>
    </submittedName>
</protein>
<dbReference type="InterPro" id="IPR050266">
    <property type="entry name" value="AB_hydrolase_sf"/>
</dbReference>
<comment type="caution">
    <text evidence="2">The sequence shown here is derived from an EMBL/GenBank/DDBJ whole genome shotgun (WGS) entry which is preliminary data.</text>
</comment>
<dbReference type="PANTHER" id="PTHR43798:SF33">
    <property type="entry name" value="HYDROLASE, PUTATIVE (AFU_ORTHOLOGUE AFUA_2G14860)-RELATED"/>
    <property type="match status" value="1"/>
</dbReference>
<evidence type="ECO:0000313" key="2">
    <source>
        <dbReference type="EMBL" id="MBK4346533.1"/>
    </source>
</evidence>
<dbReference type="InterPro" id="IPR000073">
    <property type="entry name" value="AB_hydrolase_1"/>
</dbReference>
<dbReference type="SUPFAM" id="SSF53474">
    <property type="entry name" value="alpha/beta-Hydrolases"/>
    <property type="match status" value="1"/>
</dbReference>
<name>A0A934W159_9MICO</name>
<dbReference type="RefSeq" id="WP_200554859.1">
    <property type="nucleotide sequence ID" value="NZ_JAEPES010000001.1"/>
</dbReference>
<dbReference type="PANTHER" id="PTHR43798">
    <property type="entry name" value="MONOACYLGLYCEROL LIPASE"/>
    <property type="match status" value="1"/>
</dbReference>